<evidence type="ECO:0000313" key="2">
    <source>
        <dbReference type="EMBL" id="MPD05183.1"/>
    </source>
</evidence>
<name>A0A5B7K989_PORTR</name>
<accession>A0A5B7K989</accession>
<reference evidence="2 3" key="1">
    <citation type="submission" date="2019-05" db="EMBL/GenBank/DDBJ databases">
        <title>Another draft genome of Portunus trituberculatus and its Hox gene families provides insights of decapod evolution.</title>
        <authorList>
            <person name="Jeong J.-H."/>
            <person name="Song I."/>
            <person name="Kim S."/>
            <person name="Choi T."/>
            <person name="Kim D."/>
            <person name="Ryu S."/>
            <person name="Kim W."/>
        </authorList>
    </citation>
    <scope>NUCLEOTIDE SEQUENCE [LARGE SCALE GENOMIC DNA]</scope>
    <source>
        <tissue evidence="2">Muscle</tissue>
    </source>
</reference>
<sequence length="64" mass="7217">MRPDTIYISRGKDMMKNKTSPNNGPGKTFQMSSDTLRANNHLPHSHSASEPSIKTVLCYRPKSR</sequence>
<feature type="compositionally biased region" description="Polar residues" evidence="1">
    <location>
        <begin position="17"/>
        <end position="38"/>
    </location>
</feature>
<gene>
    <name evidence="2" type="ORF">E2C01_100914</name>
</gene>
<evidence type="ECO:0000313" key="3">
    <source>
        <dbReference type="Proteomes" id="UP000324222"/>
    </source>
</evidence>
<organism evidence="2 3">
    <name type="scientific">Portunus trituberculatus</name>
    <name type="common">Swimming crab</name>
    <name type="synonym">Neptunus trituberculatus</name>
    <dbReference type="NCBI Taxonomy" id="210409"/>
    <lineage>
        <taxon>Eukaryota</taxon>
        <taxon>Metazoa</taxon>
        <taxon>Ecdysozoa</taxon>
        <taxon>Arthropoda</taxon>
        <taxon>Crustacea</taxon>
        <taxon>Multicrustacea</taxon>
        <taxon>Malacostraca</taxon>
        <taxon>Eumalacostraca</taxon>
        <taxon>Eucarida</taxon>
        <taxon>Decapoda</taxon>
        <taxon>Pleocyemata</taxon>
        <taxon>Brachyura</taxon>
        <taxon>Eubrachyura</taxon>
        <taxon>Portunoidea</taxon>
        <taxon>Portunidae</taxon>
        <taxon>Portuninae</taxon>
        <taxon>Portunus</taxon>
    </lineage>
</organism>
<comment type="caution">
    <text evidence="2">The sequence shown here is derived from an EMBL/GenBank/DDBJ whole genome shotgun (WGS) entry which is preliminary data.</text>
</comment>
<dbReference type="AlphaFoldDB" id="A0A5B7K989"/>
<dbReference type="EMBL" id="VSRR010144808">
    <property type="protein sequence ID" value="MPD05183.1"/>
    <property type="molecule type" value="Genomic_DNA"/>
</dbReference>
<proteinExistence type="predicted"/>
<evidence type="ECO:0000256" key="1">
    <source>
        <dbReference type="SAM" id="MobiDB-lite"/>
    </source>
</evidence>
<dbReference type="Proteomes" id="UP000324222">
    <property type="component" value="Unassembled WGS sequence"/>
</dbReference>
<protein>
    <submittedName>
        <fullName evidence="2">Uncharacterized protein</fullName>
    </submittedName>
</protein>
<feature type="region of interest" description="Disordered" evidence="1">
    <location>
        <begin position="1"/>
        <end position="55"/>
    </location>
</feature>
<keyword evidence="3" id="KW-1185">Reference proteome</keyword>